<dbReference type="CDD" id="cd07040">
    <property type="entry name" value="HP"/>
    <property type="match status" value="1"/>
</dbReference>
<sequence>MLLYLMQHGLALPKEAAPEEPLSPMGRELVTKAGQMARRLDIGFDAIACSPKLRARQTAEIMAKETGFPVEDIASTPLLKAMNPAVQTVDFLNGLNGAQSVLVAGHMPNLAKLATLIITGDDRPKIEIQNAGLLCIECSGHKFRNGTLKFSINSRHFALMR</sequence>
<dbReference type="Proteomes" id="UP000189733">
    <property type="component" value="Unassembled WGS sequence"/>
</dbReference>
<evidence type="ECO:0000313" key="1">
    <source>
        <dbReference type="EMBL" id="SKA81320.1"/>
    </source>
</evidence>
<dbReference type="SUPFAM" id="SSF53254">
    <property type="entry name" value="Phosphoglycerate mutase-like"/>
    <property type="match status" value="1"/>
</dbReference>
<dbReference type="AlphaFoldDB" id="A0A1T4WVB3"/>
<dbReference type="STRING" id="1121442.SAMN02745702_02698"/>
<dbReference type="Gene3D" id="3.40.50.1240">
    <property type="entry name" value="Phosphoglycerate mutase-like"/>
    <property type="match status" value="1"/>
</dbReference>
<dbReference type="InterPro" id="IPR013078">
    <property type="entry name" value="His_Pase_superF_clade-1"/>
</dbReference>
<protein>
    <submittedName>
        <fullName evidence="1">Phosphohistidine phosphatase, SixA</fullName>
    </submittedName>
</protein>
<dbReference type="RefSeq" id="WP_159446010.1">
    <property type="nucleotide sequence ID" value="NZ_FUYA01000011.1"/>
</dbReference>
<keyword evidence="2" id="KW-1185">Reference proteome</keyword>
<dbReference type="EMBL" id="FUYA01000011">
    <property type="protein sequence ID" value="SKA81320.1"/>
    <property type="molecule type" value="Genomic_DNA"/>
</dbReference>
<reference evidence="1 2" key="1">
    <citation type="submission" date="2017-02" db="EMBL/GenBank/DDBJ databases">
        <authorList>
            <person name="Peterson S.W."/>
        </authorList>
    </citation>
    <scope>NUCLEOTIDE SEQUENCE [LARGE SCALE GENOMIC DNA]</scope>
    <source>
        <strain evidence="1 2">DSM 18034</strain>
    </source>
</reference>
<dbReference type="Pfam" id="PF00300">
    <property type="entry name" value="His_Phos_1"/>
    <property type="match status" value="1"/>
</dbReference>
<evidence type="ECO:0000313" key="2">
    <source>
        <dbReference type="Proteomes" id="UP000189733"/>
    </source>
</evidence>
<gene>
    <name evidence="1" type="ORF">SAMN02745702_02698</name>
</gene>
<dbReference type="OrthoDB" id="9810154at2"/>
<organism evidence="1 2">
    <name type="scientific">Desulfobaculum bizertense DSM 18034</name>
    <dbReference type="NCBI Taxonomy" id="1121442"/>
    <lineage>
        <taxon>Bacteria</taxon>
        <taxon>Pseudomonadati</taxon>
        <taxon>Thermodesulfobacteriota</taxon>
        <taxon>Desulfovibrionia</taxon>
        <taxon>Desulfovibrionales</taxon>
        <taxon>Desulfovibrionaceae</taxon>
        <taxon>Desulfobaculum</taxon>
    </lineage>
</organism>
<accession>A0A1T4WVB3</accession>
<proteinExistence type="predicted"/>
<dbReference type="InterPro" id="IPR029033">
    <property type="entry name" value="His_PPase_superfam"/>
</dbReference>
<name>A0A1T4WVB3_9BACT</name>